<protein>
    <recommendedName>
        <fullName evidence="8">Aspartate aminotransferase</fullName>
        <ecNumber evidence="8">2.6.1.1</ecNumber>
    </recommendedName>
</protein>
<dbReference type="OrthoDB" id="6752799at2759"/>
<evidence type="ECO:0000256" key="3">
    <source>
        <dbReference type="ARBA" id="ARBA00011738"/>
    </source>
</evidence>
<dbReference type="SUPFAM" id="SSF53383">
    <property type="entry name" value="PLP-dependent transferases"/>
    <property type="match status" value="2"/>
</dbReference>
<dbReference type="InterPro" id="IPR000796">
    <property type="entry name" value="Asp_trans"/>
</dbReference>
<dbReference type="AlphaFoldDB" id="A0A5N5QHX2"/>
<accession>A0A5N5QHX2</accession>
<dbReference type="GO" id="GO:0004069">
    <property type="term" value="F:L-aspartate:2-oxoglutarate aminotransferase activity"/>
    <property type="evidence" value="ECO:0007669"/>
    <property type="project" value="UniProtKB-EC"/>
</dbReference>
<keyword evidence="11" id="KW-1185">Reference proteome</keyword>
<evidence type="ECO:0000256" key="8">
    <source>
        <dbReference type="RuleBase" id="RU000480"/>
    </source>
</evidence>
<comment type="miscellaneous">
    <text evidence="8">In eukaryotes there are cytoplasmic, mitochondrial and chloroplastic isozymes.</text>
</comment>
<evidence type="ECO:0000313" key="11">
    <source>
        <dbReference type="Proteomes" id="UP000383932"/>
    </source>
</evidence>
<reference evidence="10 11" key="1">
    <citation type="journal article" date="2019" name="Fungal Biol. Biotechnol.">
        <title>Draft genome sequence of fastidious pathogen Ceratobasidium theobromae, which causes vascular-streak dieback in Theobroma cacao.</title>
        <authorList>
            <person name="Ali S.S."/>
            <person name="Asman A."/>
            <person name="Shao J."/>
            <person name="Firmansyah A.P."/>
            <person name="Susilo A.W."/>
            <person name="Rosmana A."/>
            <person name="McMahon P."/>
            <person name="Junaid M."/>
            <person name="Guest D."/>
            <person name="Kheng T.Y."/>
            <person name="Meinhardt L.W."/>
            <person name="Bailey B.A."/>
        </authorList>
    </citation>
    <scope>NUCLEOTIDE SEQUENCE [LARGE SCALE GENOMIC DNA]</scope>
    <source>
        <strain evidence="10 11">CT2</strain>
    </source>
</reference>
<dbReference type="InterPro" id="IPR015424">
    <property type="entry name" value="PyrdxlP-dep_Trfase"/>
</dbReference>
<dbReference type="Gene3D" id="3.40.640.10">
    <property type="entry name" value="Type I PLP-dependent aspartate aminotransferase-like (Major domain)"/>
    <property type="match status" value="1"/>
</dbReference>
<comment type="subunit">
    <text evidence="3 8">Homodimer.</text>
</comment>
<feature type="domain" description="Aminotransferase class I/classII large" evidence="9">
    <location>
        <begin position="45"/>
        <end position="326"/>
    </location>
</feature>
<evidence type="ECO:0000259" key="9">
    <source>
        <dbReference type="Pfam" id="PF00155"/>
    </source>
</evidence>
<dbReference type="GO" id="GO:0030170">
    <property type="term" value="F:pyridoxal phosphate binding"/>
    <property type="evidence" value="ECO:0007669"/>
    <property type="project" value="InterPro"/>
</dbReference>
<dbReference type="Proteomes" id="UP000383932">
    <property type="component" value="Unassembled WGS sequence"/>
</dbReference>
<organism evidence="10 11">
    <name type="scientific">Ceratobasidium theobromae</name>
    <dbReference type="NCBI Taxonomy" id="1582974"/>
    <lineage>
        <taxon>Eukaryota</taxon>
        <taxon>Fungi</taxon>
        <taxon>Dikarya</taxon>
        <taxon>Basidiomycota</taxon>
        <taxon>Agaricomycotina</taxon>
        <taxon>Agaricomycetes</taxon>
        <taxon>Cantharellales</taxon>
        <taxon>Ceratobasidiaceae</taxon>
        <taxon>Ceratobasidium</taxon>
    </lineage>
</organism>
<dbReference type="PANTHER" id="PTHR11879:SF22">
    <property type="entry name" value="ASPARTATE AMINOTRANSFERASE, MITOCHONDRIAL"/>
    <property type="match status" value="1"/>
</dbReference>
<dbReference type="InterPro" id="IPR015422">
    <property type="entry name" value="PyrdxlP-dep_Trfase_small"/>
</dbReference>
<dbReference type="GO" id="GO:0006533">
    <property type="term" value="P:L-aspartate catabolic process"/>
    <property type="evidence" value="ECO:0007669"/>
    <property type="project" value="TreeGrafter"/>
</dbReference>
<evidence type="ECO:0000256" key="1">
    <source>
        <dbReference type="ARBA" id="ARBA00001933"/>
    </source>
</evidence>
<evidence type="ECO:0000256" key="4">
    <source>
        <dbReference type="ARBA" id="ARBA00022576"/>
    </source>
</evidence>
<comment type="caution">
    <text evidence="10">The sequence shown here is derived from an EMBL/GenBank/DDBJ whole genome shotgun (WGS) entry which is preliminary data.</text>
</comment>
<dbReference type="EC" id="2.6.1.1" evidence="8"/>
<dbReference type="Gene3D" id="3.90.1150.10">
    <property type="entry name" value="Aspartate Aminotransferase, domain 1"/>
    <property type="match status" value="2"/>
</dbReference>
<proteinExistence type="inferred from homology"/>
<dbReference type="InterPro" id="IPR015421">
    <property type="entry name" value="PyrdxlP-dep_Trfase_major"/>
</dbReference>
<dbReference type="InterPro" id="IPR004838">
    <property type="entry name" value="NHTrfase_class1_PyrdxlP-BS"/>
</dbReference>
<evidence type="ECO:0000256" key="6">
    <source>
        <dbReference type="ARBA" id="ARBA00022898"/>
    </source>
</evidence>
<feature type="domain" description="Aminotransferase class I/classII large" evidence="9">
    <location>
        <begin position="372"/>
        <end position="473"/>
    </location>
</feature>
<evidence type="ECO:0000256" key="5">
    <source>
        <dbReference type="ARBA" id="ARBA00022679"/>
    </source>
</evidence>
<evidence type="ECO:0000256" key="7">
    <source>
        <dbReference type="ARBA" id="ARBA00049185"/>
    </source>
</evidence>
<dbReference type="InterPro" id="IPR004839">
    <property type="entry name" value="Aminotransferase_I/II_large"/>
</dbReference>
<comment type="catalytic activity">
    <reaction evidence="7 8">
        <text>L-aspartate + 2-oxoglutarate = oxaloacetate + L-glutamate</text>
        <dbReference type="Rhea" id="RHEA:21824"/>
        <dbReference type="ChEBI" id="CHEBI:16452"/>
        <dbReference type="ChEBI" id="CHEBI:16810"/>
        <dbReference type="ChEBI" id="CHEBI:29985"/>
        <dbReference type="ChEBI" id="CHEBI:29991"/>
        <dbReference type="EC" id="2.6.1.1"/>
    </reaction>
</comment>
<gene>
    <name evidence="10" type="ORF">CTheo_5215</name>
</gene>
<evidence type="ECO:0000256" key="2">
    <source>
        <dbReference type="ARBA" id="ARBA00007441"/>
    </source>
</evidence>
<dbReference type="PROSITE" id="PS00105">
    <property type="entry name" value="AA_TRANSFER_CLASS_1"/>
    <property type="match status" value="1"/>
</dbReference>
<dbReference type="GO" id="GO:0005739">
    <property type="term" value="C:mitochondrion"/>
    <property type="evidence" value="ECO:0007669"/>
    <property type="project" value="TreeGrafter"/>
</dbReference>
<comment type="similarity">
    <text evidence="2">Belongs to the class-I pyridoxal-phosphate-dependent aminotransferase family.</text>
</comment>
<dbReference type="Pfam" id="PF00155">
    <property type="entry name" value="Aminotran_1_2"/>
    <property type="match status" value="2"/>
</dbReference>
<dbReference type="PANTHER" id="PTHR11879">
    <property type="entry name" value="ASPARTATE AMINOTRANSFERASE"/>
    <property type="match status" value="1"/>
</dbReference>
<dbReference type="CDD" id="cd00609">
    <property type="entry name" value="AAT_like"/>
    <property type="match status" value="1"/>
</dbReference>
<comment type="cofactor">
    <cofactor evidence="1">
        <name>pyridoxal 5'-phosphate</name>
        <dbReference type="ChEBI" id="CHEBI:597326"/>
    </cofactor>
</comment>
<dbReference type="PRINTS" id="PR00799">
    <property type="entry name" value="TRANSAMINASE"/>
</dbReference>
<name>A0A5N5QHX2_9AGAM</name>
<keyword evidence="4 8" id="KW-0032">Aminotransferase</keyword>
<keyword evidence="5 8" id="KW-0808">Transferase</keyword>
<evidence type="ECO:0000313" key="10">
    <source>
        <dbReference type="EMBL" id="KAB5591342.1"/>
    </source>
</evidence>
<dbReference type="FunFam" id="3.40.640.10:FF:000026">
    <property type="entry name" value="Aspartate aminotransferase"/>
    <property type="match status" value="1"/>
</dbReference>
<keyword evidence="6" id="KW-0663">Pyridoxal phosphate</keyword>
<sequence length="577" mass="62984">MSLRAVRPLARIPFRSVSTWSAVVAGPPDPILGVTEAFKADKDPRKINLGVGAYRDGDGKPYVLPSVKAAEERITAAKVDKEYLPITGLAEFTKLAAKLAYGSDSAPIKEDRVAVTQSISGTGALRIGGAFLARHYPHLKTIYLPTPSWGNHTPVFRDSGLEVKGYRYFDKKTVGLDFAGLKEDLKAIPEKSIILLHACAHNPTGVDPTPEQWNEISDIVKERQLFPFFDMAYQGFASGDTTKDAYAVRHFVKQGHHIALAQSFAKNMGLYGERVGAFSLVCSSPEERARVDSQVKIIVRPMYSNPPIHGARIAGTILGDDALYRQCTPFGGPTWTDSVDPKDGINFGISLPAVGIAGQGARDRRVANVAAGKSLEGEVKGMAERIISMRETLYNSLKSAGTPGEWGHIKSQIGMFSRYAMMTAADYSLHSFTGLTQPQTRVLAEKAHIYMTADGRISMAGLNSKNIQYFAESVDAAVKGALIALYGGVAVVPCPLRRSVNPPVRYKRKTVSAAGVSVVPIKFYRGIRTYVLPFGSIYRYRRTHVVDRIEIRHIQMPVQTSAAPAAHYKAMWGQLLS</sequence>
<dbReference type="EMBL" id="SSOP01000110">
    <property type="protein sequence ID" value="KAB5591342.1"/>
    <property type="molecule type" value="Genomic_DNA"/>
</dbReference>